<dbReference type="RefSeq" id="WP_204417219.1">
    <property type="nucleotide sequence ID" value="NZ_JAFBED010000005.1"/>
</dbReference>
<dbReference type="EMBL" id="JAFBED010000005">
    <property type="protein sequence ID" value="MBM7620947.1"/>
    <property type="molecule type" value="Genomic_DNA"/>
</dbReference>
<sequence length="199" mass="22489">MIKKSLIVMLLLIAFGASFYFIGSDMQVVDERYGKEEVIVWVLPLTLVLMNGNLLLFSRQKALQNYYARYKDGLESIFLSFTFLFFLFHIALLYTVSGNSFNLLTLVPLIVGFSLVATANTLPRFKLPEQSSRNEKVHSINQAWNKIIRPASYPMIIGGILMVASILLPEAMTLPVFFILLALTLISILIVSYKKVQSI</sequence>
<accession>A0ABS2P1X7</accession>
<protein>
    <submittedName>
        <fullName evidence="2">Uncharacterized protein</fullName>
    </submittedName>
</protein>
<keyword evidence="1" id="KW-0812">Transmembrane</keyword>
<feature type="transmembrane region" description="Helical" evidence="1">
    <location>
        <begin position="39"/>
        <end position="57"/>
    </location>
</feature>
<evidence type="ECO:0000256" key="1">
    <source>
        <dbReference type="SAM" id="Phobius"/>
    </source>
</evidence>
<keyword evidence="3" id="KW-1185">Reference proteome</keyword>
<evidence type="ECO:0000313" key="3">
    <source>
        <dbReference type="Proteomes" id="UP000737402"/>
    </source>
</evidence>
<dbReference type="Proteomes" id="UP000737402">
    <property type="component" value="Unassembled WGS sequence"/>
</dbReference>
<evidence type="ECO:0000313" key="2">
    <source>
        <dbReference type="EMBL" id="MBM7620947.1"/>
    </source>
</evidence>
<name>A0ABS2P1X7_9BACI</name>
<feature type="transmembrane region" description="Helical" evidence="1">
    <location>
        <begin position="103"/>
        <end position="123"/>
    </location>
</feature>
<comment type="caution">
    <text evidence="2">The sequence shown here is derived from an EMBL/GenBank/DDBJ whole genome shotgun (WGS) entry which is preliminary data.</text>
</comment>
<keyword evidence="1" id="KW-0472">Membrane</keyword>
<feature type="transmembrane region" description="Helical" evidence="1">
    <location>
        <begin position="77"/>
        <end position="97"/>
    </location>
</feature>
<gene>
    <name evidence="2" type="ORF">JOC95_002802</name>
</gene>
<keyword evidence="1" id="KW-1133">Transmembrane helix</keyword>
<feature type="transmembrane region" description="Helical" evidence="1">
    <location>
        <begin position="174"/>
        <end position="193"/>
    </location>
</feature>
<organism evidence="2 3">
    <name type="scientific">Sutcliffiella tianshenii</name>
    <dbReference type="NCBI Taxonomy" id="1463404"/>
    <lineage>
        <taxon>Bacteria</taxon>
        <taxon>Bacillati</taxon>
        <taxon>Bacillota</taxon>
        <taxon>Bacilli</taxon>
        <taxon>Bacillales</taxon>
        <taxon>Bacillaceae</taxon>
        <taxon>Sutcliffiella</taxon>
    </lineage>
</organism>
<feature type="transmembrane region" description="Helical" evidence="1">
    <location>
        <begin position="151"/>
        <end position="168"/>
    </location>
</feature>
<reference evidence="2 3" key="1">
    <citation type="submission" date="2021-01" db="EMBL/GenBank/DDBJ databases">
        <title>Genomic Encyclopedia of Type Strains, Phase IV (KMG-IV): sequencing the most valuable type-strain genomes for metagenomic binning, comparative biology and taxonomic classification.</title>
        <authorList>
            <person name="Goeker M."/>
        </authorList>
    </citation>
    <scope>NUCLEOTIDE SEQUENCE [LARGE SCALE GENOMIC DNA]</scope>
    <source>
        <strain evidence="2 3">DSM 25879</strain>
    </source>
</reference>
<proteinExistence type="predicted"/>